<comment type="caution">
    <text evidence="8">The sequence shown here is derived from an EMBL/GenBank/DDBJ whole genome shotgun (WGS) entry which is preliminary data.</text>
</comment>
<reference evidence="8 9" key="1">
    <citation type="submission" date="2015-06" db="EMBL/GenBank/DDBJ databases">
        <authorList>
            <person name="Hoefler B.C."/>
            <person name="Straight P.D."/>
        </authorList>
    </citation>
    <scope>NUCLEOTIDE SEQUENCE [LARGE SCALE GENOMIC DNA]</scope>
    <source>
        <strain evidence="8 9">NRRL 3427</strain>
    </source>
</reference>
<feature type="transmembrane region" description="Helical" evidence="6">
    <location>
        <begin position="392"/>
        <end position="409"/>
    </location>
</feature>
<dbReference type="EMBL" id="LGUP01000120">
    <property type="protein sequence ID" value="KOG27911.1"/>
    <property type="molecule type" value="Genomic_DNA"/>
</dbReference>
<feature type="domain" description="Major facilitator superfamily (MFS) profile" evidence="7">
    <location>
        <begin position="183"/>
        <end position="432"/>
    </location>
</feature>
<feature type="transmembrane region" description="Helical" evidence="6">
    <location>
        <begin position="26"/>
        <end position="47"/>
    </location>
</feature>
<dbReference type="CDD" id="cd06173">
    <property type="entry name" value="MFS_MefA_like"/>
    <property type="match status" value="1"/>
</dbReference>
<feature type="transmembrane region" description="Helical" evidence="6">
    <location>
        <begin position="115"/>
        <end position="135"/>
    </location>
</feature>
<feature type="transmembrane region" description="Helical" evidence="6">
    <location>
        <begin position="324"/>
        <end position="344"/>
    </location>
</feature>
<accession>A0A0L8KPL9</accession>
<dbReference type="AlphaFoldDB" id="A0A0L8KPL9"/>
<evidence type="ECO:0000259" key="7">
    <source>
        <dbReference type="PROSITE" id="PS50850"/>
    </source>
</evidence>
<dbReference type="InterPro" id="IPR036259">
    <property type="entry name" value="MFS_trans_sf"/>
</dbReference>
<dbReference type="PANTHER" id="PTHR23513">
    <property type="entry name" value="INTEGRAL MEMBRANE EFFLUX PROTEIN-RELATED"/>
    <property type="match status" value="1"/>
</dbReference>
<dbReference type="GO" id="GO:0005886">
    <property type="term" value="C:plasma membrane"/>
    <property type="evidence" value="ECO:0007669"/>
    <property type="project" value="UniProtKB-SubCell"/>
</dbReference>
<dbReference type="PROSITE" id="PS50850">
    <property type="entry name" value="MFS"/>
    <property type="match status" value="1"/>
</dbReference>
<gene>
    <name evidence="8" type="ORF">ADK34_15000</name>
</gene>
<feature type="transmembrane region" description="Helical" evidence="6">
    <location>
        <begin position="365"/>
        <end position="386"/>
    </location>
</feature>
<dbReference type="Gene3D" id="1.20.1250.20">
    <property type="entry name" value="MFS general substrate transporter like domains"/>
    <property type="match status" value="1"/>
</dbReference>
<evidence type="ECO:0000256" key="4">
    <source>
        <dbReference type="ARBA" id="ARBA00022989"/>
    </source>
</evidence>
<evidence type="ECO:0000313" key="8">
    <source>
        <dbReference type="EMBL" id="KOG27911.1"/>
    </source>
</evidence>
<dbReference type="OrthoDB" id="9815525at2"/>
<dbReference type="PANTHER" id="PTHR23513:SF6">
    <property type="entry name" value="MAJOR FACILITATOR SUPERFAMILY ASSOCIATED DOMAIN-CONTAINING PROTEIN"/>
    <property type="match status" value="1"/>
</dbReference>
<dbReference type="Pfam" id="PF07690">
    <property type="entry name" value="MFS_1"/>
    <property type="match status" value="1"/>
</dbReference>
<dbReference type="InterPro" id="IPR020846">
    <property type="entry name" value="MFS_dom"/>
</dbReference>
<keyword evidence="2" id="KW-1003">Cell membrane</keyword>
<dbReference type="GO" id="GO:0022857">
    <property type="term" value="F:transmembrane transporter activity"/>
    <property type="evidence" value="ECO:0007669"/>
    <property type="project" value="InterPro"/>
</dbReference>
<dbReference type="PATRIC" id="fig|1938.6.peg.3236"/>
<feature type="transmembrane region" description="Helical" evidence="6">
    <location>
        <begin position="265"/>
        <end position="288"/>
    </location>
</feature>
<dbReference type="SUPFAM" id="SSF103473">
    <property type="entry name" value="MFS general substrate transporter"/>
    <property type="match status" value="1"/>
</dbReference>
<evidence type="ECO:0000256" key="5">
    <source>
        <dbReference type="ARBA" id="ARBA00023136"/>
    </source>
</evidence>
<keyword evidence="3 6" id="KW-0812">Transmembrane</keyword>
<evidence type="ECO:0000313" key="9">
    <source>
        <dbReference type="Proteomes" id="UP000037023"/>
    </source>
</evidence>
<keyword evidence="5 6" id="KW-0472">Membrane</keyword>
<dbReference type="Proteomes" id="UP000037023">
    <property type="component" value="Unassembled WGS sequence"/>
</dbReference>
<feature type="transmembrane region" description="Helical" evidence="6">
    <location>
        <begin position="236"/>
        <end position="259"/>
    </location>
</feature>
<comment type="subcellular location">
    <subcellularLocation>
        <location evidence="1">Cell membrane</location>
        <topology evidence="1">Multi-pass membrane protein</topology>
    </subcellularLocation>
</comment>
<evidence type="ECO:0000256" key="3">
    <source>
        <dbReference type="ARBA" id="ARBA00022692"/>
    </source>
</evidence>
<dbReference type="RefSeq" id="WP_063738251.1">
    <property type="nucleotide sequence ID" value="NZ_LGUP01000120.1"/>
</dbReference>
<feature type="transmembrane region" description="Helical" evidence="6">
    <location>
        <begin position="300"/>
        <end position="318"/>
    </location>
</feature>
<proteinExistence type="predicted"/>
<protein>
    <recommendedName>
        <fullName evidence="7">Major facilitator superfamily (MFS) profile domain-containing protein</fullName>
    </recommendedName>
</protein>
<evidence type="ECO:0000256" key="1">
    <source>
        <dbReference type="ARBA" id="ARBA00004651"/>
    </source>
</evidence>
<name>A0A0L8KPL9_STRVR</name>
<sequence>MQLSKFRGGVTRTTGTPGRFAGLRRLLWAQSLSQGGFVVLNLAMPLLAATSLHATPFQVSLVAASQTVAFLLIGLPVGVWVDRMRKRPIMIVADLARAVALGAVPVLWALDALTVAHLCAVAFVIGVATVFFDVADQSYLPHLVGSEGLVTANARLVVVDQTAAVAGPGIAGLIVQAVTAPAAVLVSAVAYVGSALCVARIKDPHPEPVDRTPRDRLGRSILQGIRYLWGHPVLRWLLACSTTMTFFWSMGYGMLLVLLAQDLGVPAVTLGLLFTAGGVGGLCATAVVRRVVDRLGDGRAVVLSVTLAAPCTLLAGFAGSGARLAFVVCAQFAFAAGLVVYNVAQVSYRQRTVPTNLLGRVNATVRFFAWGARPLGVVLGGVLAEFYGTRSAVWAGAAGTALASLWLLCTPLRGMRVLAQPSSESSVTKEAL</sequence>
<feature type="transmembrane region" description="Helical" evidence="6">
    <location>
        <begin position="59"/>
        <end position="81"/>
    </location>
</feature>
<evidence type="ECO:0000256" key="2">
    <source>
        <dbReference type="ARBA" id="ARBA00022475"/>
    </source>
</evidence>
<evidence type="ECO:0000256" key="6">
    <source>
        <dbReference type="SAM" id="Phobius"/>
    </source>
</evidence>
<organism evidence="8 9">
    <name type="scientific">Streptomyces viridochromogenes</name>
    <dbReference type="NCBI Taxonomy" id="1938"/>
    <lineage>
        <taxon>Bacteria</taxon>
        <taxon>Bacillati</taxon>
        <taxon>Actinomycetota</taxon>
        <taxon>Actinomycetes</taxon>
        <taxon>Kitasatosporales</taxon>
        <taxon>Streptomycetaceae</taxon>
        <taxon>Streptomyces</taxon>
    </lineage>
</organism>
<keyword evidence="4 6" id="KW-1133">Transmembrane helix</keyword>
<dbReference type="InterPro" id="IPR011701">
    <property type="entry name" value="MFS"/>
</dbReference>